<dbReference type="EMBL" id="VNHX01000029">
    <property type="protein sequence ID" value="TYP88806.1"/>
    <property type="molecule type" value="Genomic_DNA"/>
</dbReference>
<comment type="caution">
    <text evidence="1">The sequence shown here is derived from an EMBL/GenBank/DDBJ whole genome shotgun (WGS) entry which is preliminary data.</text>
</comment>
<gene>
    <name evidence="1" type="ORF">BC792_12912</name>
</gene>
<sequence>MKRNPHSLFPINDNVFLRKESCCLLVCGKWGKSGSFIFGKVIFNLFSTGYTHFPRAYALIYKEVF</sequence>
<evidence type="ECO:0000313" key="2">
    <source>
        <dbReference type="Proteomes" id="UP000325105"/>
    </source>
</evidence>
<accession>A0A5S5D113</accession>
<dbReference type="AlphaFoldDB" id="A0A5S5D113"/>
<proteinExistence type="predicted"/>
<name>A0A5S5D113_9SPHI</name>
<keyword evidence="2" id="KW-1185">Reference proteome</keyword>
<protein>
    <submittedName>
        <fullName evidence="1">Uncharacterized protein</fullName>
    </submittedName>
</protein>
<evidence type="ECO:0000313" key="1">
    <source>
        <dbReference type="EMBL" id="TYP88806.1"/>
    </source>
</evidence>
<organism evidence="1 2">
    <name type="scientific">Sphingobacterium allocomposti</name>
    <dbReference type="NCBI Taxonomy" id="415956"/>
    <lineage>
        <taxon>Bacteria</taxon>
        <taxon>Pseudomonadati</taxon>
        <taxon>Bacteroidota</taxon>
        <taxon>Sphingobacteriia</taxon>
        <taxon>Sphingobacteriales</taxon>
        <taxon>Sphingobacteriaceae</taxon>
        <taxon>Sphingobacterium</taxon>
    </lineage>
</organism>
<reference evidence="1 2" key="1">
    <citation type="submission" date="2019-07" db="EMBL/GenBank/DDBJ databases">
        <title>Genomic Encyclopedia of Archaeal and Bacterial Type Strains, Phase II (KMG-II): from individual species to whole genera.</title>
        <authorList>
            <person name="Goeker M."/>
        </authorList>
    </citation>
    <scope>NUCLEOTIDE SEQUENCE [LARGE SCALE GENOMIC DNA]</scope>
    <source>
        <strain evidence="1 2">DSM 18850</strain>
    </source>
</reference>
<dbReference type="Proteomes" id="UP000325105">
    <property type="component" value="Unassembled WGS sequence"/>
</dbReference>